<dbReference type="RefSeq" id="WP_036783728.1">
    <property type="nucleotide sequence ID" value="NZ_AVBG01000007.1"/>
</dbReference>
<dbReference type="Pfam" id="PF11667">
    <property type="entry name" value="DUF3267"/>
    <property type="match status" value="1"/>
</dbReference>
<keyword evidence="1" id="KW-1133">Transmembrane helix</keyword>
<keyword evidence="1" id="KW-0472">Membrane</keyword>
<dbReference type="STRING" id="1385513.N780_08805"/>
<dbReference type="EMBL" id="AVBG01000007">
    <property type="protein sequence ID" value="KGP91338.1"/>
    <property type="molecule type" value="Genomic_DNA"/>
</dbReference>
<gene>
    <name evidence="2" type="ORF">N780_08805</name>
</gene>
<protein>
    <recommendedName>
        <fullName evidence="4">Zincin peptidase</fullName>
    </recommendedName>
</protein>
<dbReference type="AlphaFoldDB" id="A0A0A2UX99"/>
<dbReference type="eggNOG" id="ENOG5030744">
    <property type="taxonomic scope" value="Bacteria"/>
</dbReference>
<feature type="transmembrane region" description="Helical" evidence="1">
    <location>
        <begin position="120"/>
        <end position="140"/>
    </location>
</feature>
<sequence length="204" mass="23557">MKVSTKLPVLEQFRPEEQGWTMLKEPKAALAQWLALPIGLFAIFLVYALAVVVGIEELYQFRFGWNLLLAYIVLVPIHEWLHAMVFPDKLKSDDIYVGVLMKYLVFFAFYTKKMSRNRALAVYMTPFLVLSFLPIVFMAVTGISSLFLFDIAFLNAICACVDLLAMIMIYTQVPKEAVVRNKGYKTYWKHQEEVVTEKSIRTHT</sequence>
<keyword evidence="1" id="KW-0812">Transmembrane</keyword>
<evidence type="ECO:0008006" key="4">
    <source>
        <dbReference type="Google" id="ProtNLM"/>
    </source>
</evidence>
<feature type="transmembrane region" description="Helical" evidence="1">
    <location>
        <begin position="30"/>
        <end position="53"/>
    </location>
</feature>
<evidence type="ECO:0000313" key="3">
    <source>
        <dbReference type="Proteomes" id="UP000030153"/>
    </source>
</evidence>
<accession>A0A0A2UX99</accession>
<feature type="transmembrane region" description="Helical" evidence="1">
    <location>
        <begin position="95"/>
        <end position="111"/>
    </location>
</feature>
<feature type="transmembrane region" description="Helical" evidence="1">
    <location>
        <begin position="146"/>
        <end position="170"/>
    </location>
</feature>
<keyword evidence="3" id="KW-1185">Reference proteome</keyword>
<dbReference type="Proteomes" id="UP000030153">
    <property type="component" value="Unassembled WGS sequence"/>
</dbReference>
<name>A0A0A2UX99_9BACI</name>
<dbReference type="InterPro" id="IPR021683">
    <property type="entry name" value="DUF3267"/>
</dbReference>
<dbReference type="OrthoDB" id="1778118at2"/>
<proteinExistence type="predicted"/>
<reference evidence="2 3" key="1">
    <citation type="submission" date="2013-08" db="EMBL/GenBank/DDBJ databases">
        <title>Genome of Pontibacillus chungwhensis.</title>
        <authorList>
            <person name="Wang Q."/>
            <person name="Wang G."/>
        </authorList>
    </citation>
    <scope>NUCLEOTIDE SEQUENCE [LARGE SCALE GENOMIC DNA]</scope>
    <source>
        <strain evidence="2 3">BH030062</strain>
    </source>
</reference>
<comment type="caution">
    <text evidence="2">The sequence shown here is derived from an EMBL/GenBank/DDBJ whole genome shotgun (WGS) entry which is preliminary data.</text>
</comment>
<feature type="transmembrane region" description="Helical" evidence="1">
    <location>
        <begin position="65"/>
        <end position="83"/>
    </location>
</feature>
<organism evidence="2 3">
    <name type="scientific">Pontibacillus chungwhensis BH030062</name>
    <dbReference type="NCBI Taxonomy" id="1385513"/>
    <lineage>
        <taxon>Bacteria</taxon>
        <taxon>Bacillati</taxon>
        <taxon>Bacillota</taxon>
        <taxon>Bacilli</taxon>
        <taxon>Bacillales</taxon>
        <taxon>Bacillaceae</taxon>
        <taxon>Pontibacillus</taxon>
    </lineage>
</organism>
<evidence type="ECO:0000256" key="1">
    <source>
        <dbReference type="SAM" id="Phobius"/>
    </source>
</evidence>
<evidence type="ECO:0000313" key="2">
    <source>
        <dbReference type="EMBL" id="KGP91338.1"/>
    </source>
</evidence>